<dbReference type="EMBL" id="JAVIZJ010000003">
    <property type="protein sequence ID" value="MDR6209558.1"/>
    <property type="molecule type" value="Genomic_DNA"/>
</dbReference>
<accession>A0ACC6IFZ1</accession>
<protein>
    <submittedName>
        <fullName evidence="1">Uncharacterized protein</fullName>
    </submittedName>
</protein>
<proteinExistence type="predicted"/>
<dbReference type="Proteomes" id="UP001261666">
    <property type="component" value="Unassembled WGS sequence"/>
</dbReference>
<keyword evidence="2" id="KW-1185">Reference proteome</keyword>
<sequence length="278" mass="32157">MNRDAVIPLAALLPRSIDPAECKLHCAVFNGERHPIEVLATSWDEWQGWNSWRNVNDDFNRRFVFSLAQDRHDPTLWLFGGVWEVVGRRPEPRAASYDVVFRADLMGAFVRRLYVRLALAGRNRRRNMETLLGDMTVASIAEEAFVGEPFPGHDRIDHSLADLQVVVGQRRADWRIALESMKGVYVIHDQVTGARYVGSAYGDTGVWQRWSYYVQTLHGDNVGLQAHLTEHGEAYYRENMRFALLEYWSMRTADEHVLERESYWKNVLLARSLGHNRN</sequence>
<reference evidence="1" key="1">
    <citation type="submission" date="2023-08" db="EMBL/GenBank/DDBJ databases">
        <title>Functional and genomic diversity of the sorghum phyllosphere microbiome.</title>
        <authorList>
            <person name="Shade A."/>
        </authorList>
    </citation>
    <scope>NUCLEOTIDE SEQUENCE</scope>
    <source>
        <strain evidence="1">SORGH_AS_0885</strain>
    </source>
</reference>
<gene>
    <name evidence="1" type="ORF">QE364_001258</name>
</gene>
<evidence type="ECO:0000313" key="1">
    <source>
        <dbReference type="EMBL" id="MDR6209558.1"/>
    </source>
</evidence>
<organism evidence="1 2">
    <name type="scientific">Nocardioides zeae</name>
    <dbReference type="NCBI Taxonomy" id="1457234"/>
    <lineage>
        <taxon>Bacteria</taxon>
        <taxon>Bacillati</taxon>
        <taxon>Actinomycetota</taxon>
        <taxon>Actinomycetes</taxon>
        <taxon>Propionibacteriales</taxon>
        <taxon>Nocardioidaceae</taxon>
        <taxon>Nocardioides</taxon>
    </lineage>
</organism>
<evidence type="ECO:0000313" key="2">
    <source>
        <dbReference type="Proteomes" id="UP001261666"/>
    </source>
</evidence>
<comment type="caution">
    <text evidence="1">The sequence shown here is derived from an EMBL/GenBank/DDBJ whole genome shotgun (WGS) entry which is preliminary data.</text>
</comment>
<name>A0ACC6IFZ1_9ACTN</name>